<dbReference type="Proteomes" id="UP000633509">
    <property type="component" value="Unassembled WGS sequence"/>
</dbReference>
<feature type="region of interest" description="Disordered" evidence="1">
    <location>
        <begin position="15"/>
        <end position="35"/>
    </location>
</feature>
<proteinExistence type="predicted"/>
<protein>
    <submittedName>
        <fullName evidence="2">Uncharacterized protein</fullName>
    </submittedName>
</protein>
<evidence type="ECO:0000313" key="3">
    <source>
        <dbReference type="Proteomes" id="UP000633509"/>
    </source>
</evidence>
<evidence type="ECO:0000256" key="1">
    <source>
        <dbReference type="SAM" id="MobiDB-lite"/>
    </source>
</evidence>
<reference evidence="2 3" key="1">
    <citation type="submission" date="2020-10" db="EMBL/GenBank/DDBJ databases">
        <title>Sequencing the genomes of 1000 actinobacteria strains.</title>
        <authorList>
            <person name="Klenk H.-P."/>
        </authorList>
    </citation>
    <scope>NUCLEOTIDE SEQUENCE [LARGE SCALE GENOMIC DNA]</scope>
    <source>
        <strain evidence="2 3">DSM 43173</strain>
    </source>
</reference>
<evidence type="ECO:0000313" key="2">
    <source>
        <dbReference type="EMBL" id="MBE1592264.1"/>
    </source>
</evidence>
<gene>
    <name evidence="2" type="ORF">H4W80_010522</name>
</gene>
<dbReference type="EMBL" id="JADBEK010000001">
    <property type="protein sequence ID" value="MBE1592264.1"/>
    <property type="molecule type" value="Genomic_DNA"/>
</dbReference>
<organism evidence="2 3">
    <name type="scientific">Nonomuraea angiospora</name>
    <dbReference type="NCBI Taxonomy" id="46172"/>
    <lineage>
        <taxon>Bacteria</taxon>
        <taxon>Bacillati</taxon>
        <taxon>Actinomycetota</taxon>
        <taxon>Actinomycetes</taxon>
        <taxon>Streptosporangiales</taxon>
        <taxon>Streptosporangiaceae</taxon>
        <taxon>Nonomuraea</taxon>
    </lineage>
</organism>
<name>A0ABR9MH62_9ACTN</name>
<sequence>MSVAGAIRIRPGAGFACEPARKPDDEHDRRFPITR</sequence>
<accession>A0ABR9MH62</accession>
<comment type="caution">
    <text evidence="2">The sequence shown here is derived from an EMBL/GenBank/DDBJ whole genome shotgun (WGS) entry which is preliminary data.</text>
</comment>
<keyword evidence="3" id="KW-1185">Reference proteome</keyword>
<feature type="compositionally biased region" description="Basic and acidic residues" evidence="1">
    <location>
        <begin position="19"/>
        <end position="35"/>
    </location>
</feature>